<reference evidence="1 2" key="1">
    <citation type="submission" date="2018-12" db="EMBL/GenBank/DDBJ databases">
        <title>Genome sequence from the cellulolytic species, Caldicellulosiruptor changbaiensis.</title>
        <authorList>
            <person name="Blumer-Schuette S.E."/>
            <person name="Mendoza C."/>
        </authorList>
    </citation>
    <scope>NUCLEOTIDE SEQUENCE [LARGE SCALE GENOMIC DNA]</scope>
    <source>
        <strain evidence="1 2">CBS-Z</strain>
    </source>
</reference>
<proteinExistence type="predicted"/>
<name>A0A3T0D1X5_9FIRM</name>
<evidence type="ECO:0000313" key="1">
    <source>
        <dbReference type="EMBL" id="AZT89207.1"/>
    </source>
</evidence>
<dbReference type="RefSeq" id="WP_127350833.1">
    <property type="nucleotide sequence ID" value="NZ_CP034791.1"/>
</dbReference>
<dbReference type="Proteomes" id="UP000282930">
    <property type="component" value="Chromosome"/>
</dbReference>
<dbReference type="PANTHER" id="PTHR35984">
    <property type="entry name" value="PERIPLASMIC SERINE PROTEASE"/>
    <property type="match status" value="1"/>
</dbReference>
<evidence type="ECO:0008006" key="3">
    <source>
        <dbReference type="Google" id="ProtNLM"/>
    </source>
</evidence>
<dbReference type="Pfam" id="PF01972">
    <property type="entry name" value="SDH_protease"/>
    <property type="match status" value="1"/>
</dbReference>
<keyword evidence="2" id="KW-1185">Reference proteome</keyword>
<dbReference type="KEGG" id="ccha:ELD05_00045"/>
<dbReference type="InterPro" id="IPR002825">
    <property type="entry name" value="Pept_S49_ser-pept_pro"/>
</dbReference>
<dbReference type="NCBIfam" id="NF047768">
    <property type="entry name" value="Clp_like_SDH"/>
    <property type="match status" value="1"/>
</dbReference>
<dbReference type="GO" id="GO:0016020">
    <property type="term" value="C:membrane"/>
    <property type="evidence" value="ECO:0007669"/>
    <property type="project" value="InterPro"/>
</dbReference>
<sequence>MSFWDILILYLIITSIQPVMKQRMIESARQKMIAKIEKKRGSRVILLVHRQETMSFLGFPIYKYIDINDSEEVIRAISMTDPSVPLDIILHTPGGLVLASLQIARAIKRHKGKVTVHVPHHAMSGGTLIALAADEIVMAPDAVLGPVDPQIGEFPAVSILEVVKQKPMTEIDDRTLILADVAKKAIRQTKDAVLELLSGNYPDDVAENIAKELVEGKWTHDYPITYEKAKELGLKVRCDIDKEIQQLMSLYPQPVVKRSSVEYLWYPKGK</sequence>
<evidence type="ECO:0000313" key="2">
    <source>
        <dbReference type="Proteomes" id="UP000282930"/>
    </source>
</evidence>
<protein>
    <recommendedName>
        <fullName evidence="3">S49 family peptidase</fullName>
    </recommendedName>
</protein>
<dbReference type="SUPFAM" id="SSF52096">
    <property type="entry name" value="ClpP/crotonase"/>
    <property type="match status" value="1"/>
</dbReference>
<dbReference type="AlphaFoldDB" id="A0A3T0D1X5"/>
<gene>
    <name evidence="1" type="ORF">ELD05_00045</name>
</gene>
<dbReference type="PANTHER" id="PTHR35984:SF1">
    <property type="entry name" value="PERIPLASMIC SERINE PROTEASE"/>
    <property type="match status" value="1"/>
</dbReference>
<accession>A0A3T0D1X5</accession>
<organism evidence="1 2">
    <name type="scientific">Caldicellulosiruptor changbaiensis</name>
    <dbReference type="NCBI Taxonomy" id="1222016"/>
    <lineage>
        <taxon>Bacteria</taxon>
        <taxon>Bacillati</taxon>
        <taxon>Bacillota</taxon>
        <taxon>Bacillota incertae sedis</taxon>
        <taxon>Caldicellulosiruptorales</taxon>
        <taxon>Caldicellulosiruptoraceae</taxon>
        <taxon>Caldicellulosiruptor</taxon>
    </lineage>
</organism>
<dbReference type="Gene3D" id="3.90.226.10">
    <property type="entry name" value="2-enoyl-CoA Hydratase, Chain A, domain 1"/>
    <property type="match status" value="1"/>
</dbReference>
<dbReference type="InterPro" id="IPR029045">
    <property type="entry name" value="ClpP/crotonase-like_dom_sf"/>
</dbReference>
<dbReference type="EMBL" id="CP034791">
    <property type="protein sequence ID" value="AZT89207.1"/>
    <property type="molecule type" value="Genomic_DNA"/>
</dbReference>